<organism evidence="9 10">
    <name type="scientific">Emergomyces africanus</name>
    <dbReference type="NCBI Taxonomy" id="1955775"/>
    <lineage>
        <taxon>Eukaryota</taxon>
        <taxon>Fungi</taxon>
        <taxon>Dikarya</taxon>
        <taxon>Ascomycota</taxon>
        <taxon>Pezizomycotina</taxon>
        <taxon>Eurotiomycetes</taxon>
        <taxon>Eurotiomycetidae</taxon>
        <taxon>Onygenales</taxon>
        <taxon>Ajellomycetaceae</taxon>
        <taxon>Emergomyces</taxon>
    </lineage>
</organism>
<dbReference type="InterPro" id="IPR052250">
    <property type="entry name" value="PDI_TMX3"/>
</dbReference>
<dbReference type="InterPro" id="IPR036249">
    <property type="entry name" value="Thioredoxin-like_sf"/>
</dbReference>
<protein>
    <recommendedName>
        <fullName evidence="8">Thioredoxin domain-containing protein</fullName>
    </recommendedName>
</protein>
<dbReference type="InterPro" id="IPR013766">
    <property type="entry name" value="Thioredoxin_domain"/>
</dbReference>
<evidence type="ECO:0000256" key="5">
    <source>
        <dbReference type="SAM" id="MobiDB-lite"/>
    </source>
</evidence>
<keyword evidence="3 6" id="KW-1133">Transmembrane helix</keyword>
<feature type="region of interest" description="Disordered" evidence="5">
    <location>
        <begin position="195"/>
        <end position="266"/>
    </location>
</feature>
<feature type="domain" description="Thioredoxin" evidence="8">
    <location>
        <begin position="247"/>
        <end position="372"/>
    </location>
</feature>
<evidence type="ECO:0000313" key="9">
    <source>
        <dbReference type="EMBL" id="OAX81584.1"/>
    </source>
</evidence>
<feature type="signal peptide" evidence="7">
    <location>
        <begin position="1"/>
        <end position="20"/>
    </location>
</feature>
<keyword evidence="4 6" id="KW-0472">Membrane</keyword>
<comment type="caution">
    <text evidence="9">The sequence shown here is derived from an EMBL/GenBank/DDBJ whole genome shotgun (WGS) entry which is preliminary data.</text>
</comment>
<dbReference type="Pfam" id="PF00085">
    <property type="entry name" value="Thioredoxin"/>
    <property type="match status" value="2"/>
</dbReference>
<keyword evidence="2 6" id="KW-0812">Transmembrane</keyword>
<reference evidence="9 10" key="1">
    <citation type="submission" date="2015-07" db="EMBL/GenBank/DDBJ databases">
        <title>Emmonsia species relationships and genome sequence.</title>
        <authorList>
            <person name="Cuomo C.A."/>
            <person name="Schwartz I.S."/>
            <person name="Kenyon C."/>
            <person name="de Hoog G.S."/>
            <person name="Govender N.P."/>
            <person name="Botha A."/>
            <person name="Moreno L."/>
            <person name="de Vries M."/>
            <person name="Munoz J.F."/>
            <person name="Stielow J.B."/>
        </authorList>
    </citation>
    <scope>NUCLEOTIDE SEQUENCE [LARGE SCALE GENOMIC DNA]</scope>
    <source>
        <strain evidence="9 10">CBS 136260</strain>
    </source>
</reference>
<evidence type="ECO:0000259" key="8">
    <source>
        <dbReference type="PROSITE" id="PS51352"/>
    </source>
</evidence>
<feature type="compositionally biased region" description="Basic and acidic residues" evidence="5">
    <location>
        <begin position="223"/>
        <end position="243"/>
    </location>
</feature>
<sequence>MKASLFTWSLLSLLLNPVISTSTGESGPEDVSIQSPRIVPRTEEPPAPHETPTIFNGVEVPPMKQLDASNFDETIKEGYWFVKHYSPYCGYCISIAPTWQTLYEFYYVILKSLINLDIQTNARLAILSELLPTLLRFQFCFNGLHCKRRQVPDTRSGFFPFVHTVLQRKKVESFTGKKSIEGLSKFIEDKLEQIKPGSRPQSGLQLPEPGDTKVDTDAAPSKPEGKPAAKPATKPEAKTKPPEENALFEAPKKPSKPVPNPQGTSIPLTAESFQKIVTNTHVPWFIKFYIPSCSHCTAMSASWLQMARDMKGALNVGEVNCEQEQRLCKDARVGSFPTMYFFRGGERVEYRGLRGLGDLVNYARKAVDVVGNGVQYVDADAFKQMEETEEVIFLYFFDKATTSEDFAALDRLTLSLVGRAKLVKTDSEALAKRFKISTWPRLLVSRDGKASYYNALAPKDMRDFRQVLTWMESVWLPIVPELTAANAREILEGKYVVLGILSRLRSDEFIQDKKELKNAALEWMEKQTKLFQLERQELRDAKELRIEEAEDRNDQRALRAAKSRQITIRESDKKQVVFAWVDGIFWDRWIRTTYGIDVRNGERVIIIDEDNRRYWDTTTSGAYIMPSRTSILETISQVISPSSRLKAKSTVGIFETIFFKTRSFIHNHPFLAVAMFCLALMFAYNVVKGKFRRNRGPGGLLGAVTGSSGGGFFHLDGKEGLLGGGNGSGKVD</sequence>
<dbReference type="PANTHER" id="PTHR46426:SF1">
    <property type="entry name" value="PROTEIN DISULFIDE-ISOMERASE TMX3"/>
    <property type="match status" value="1"/>
</dbReference>
<dbReference type="SUPFAM" id="SSF52833">
    <property type="entry name" value="Thioredoxin-like"/>
    <property type="match status" value="3"/>
</dbReference>
<evidence type="ECO:0000256" key="3">
    <source>
        <dbReference type="ARBA" id="ARBA00022989"/>
    </source>
</evidence>
<dbReference type="GO" id="GO:0005783">
    <property type="term" value="C:endoplasmic reticulum"/>
    <property type="evidence" value="ECO:0007669"/>
    <property type="project" value="TreeGrafter"/>
</dbReference>
<feature type="chain" id="PRO_5008598261" description="Thioredoxin domain-containing protein" evidence="7">
    <location>
        <begin position="21"/>
        <end position="732"/>
    </location>
</feature>
<evidence type="ECO:0000313" key="10">
    <source>
        <dbReference type="Proteomes" id="UP000091918"/>
    </source>
</evidence>
<dbReference type="Gene3D" id="3.40.30.10">
    <property type="entry name" value="Glutaredoxin"/>
    <property type="match status" value="2"/>
</dbReference>
<evidence type="ECO:0000256" key="4">
    <source>
        <dbReference type="ARBA" id="ARBA00023136"/>
    </source>
</evidence>
<comment type="subcellular location">
    <subcellularLocation>
        <location evidence="1">Membrane</location>
        <topology evidence="1">Single-pass membrane protein</topology>
    </subcellularLocation>
</comment>
<proteinExistence type="predicted"/>
<dbReference type="PROSITE" id="PS51352">
    <property type="entry name" value="THIOREDOXIN_2"/>
    <property type="match status" value="1"/>
</dbReference>
<evidence type="ECO:0000256" key="6">
    <source>
        <dbReference type="SAM" id="Phobius"/>
    </source>
</evidence>
<feature type="transmembrane region" description="Helical" evidence="6">
    <location>
        <begin position="669"/>
        <end position="687"/>
    </location>
</feature>
<evidence type="ECO:0000256" key="1">
    <source>
        <dbReference type="ARBA" id="ARBA00004167"/>
    </source>
</evidence>
<dbReference type="STRING" id="1658172.A0A1B7NXT6"/>
<dbReference type="PANTHER" id="PTHR46426">
    <property type="entry name" value="PROTEIN DISULFIDE-ISOMERASE TMX3"/>
    <property type="match status" value="1"/>
</dbReference>
<dbReference type="OrthoDB" id="72053at2759"/>
<feature type="region of interest" description="Disordered" evidence="5">
    <location>
        <begin position="22"/>
        <end position="52"/>
    </location>
</feature>
<accession>A0A1B7NXT6</accession>
<dbReference type="AlphaFoldDB" id="A0A1B7NXT6"/>
<evidence type="ECO:0000256" key="7">
    <source>
        <dbReference type="SAM" id="SignalP"/>
    </source>
</evidence>
<dbReference type="EMBL" id="LGUA01000449">
    <property type="protein sequence ID" value="OAX81584.1"/>
    <property type="molecule type" value="Genomic_DNA"/>
</dbReference>
<keyword evidence="10" id="KW-1185">Reference proteome</keyword>
<dbReference type="CDD" id="cd02961">
    <property type="entry name" value="PDI_a_family"/>
    <property type="match status" value="1"/>
</dbReference>
<name>A0A1B7NXT6_9EURO</name>
<dbReference type="Proteomes" id="UP000091918">
    <property type="component" value="Unassembled WGS sequence"/>
</dbReference>
<gene>
    <name evidence="9" type="ORF">ACJ72_04075</name>
</gene>
<dbReference type="GO" id="GO:0016020">
    <property type="term" value="C:membrane"/>
    <property type="evidence" value="ECO:0007669"/>
    <property type="project" value="UniProtKB-SubCell"/>
</dbReference>
<evidence type="ECO:0000256" key="2">
    <source>
        <dbReference type="ARBA" id="ARBA00022692"/>
    </source>
</evidence>
<keyword evidence="7" id="KW-0732">Signal</keyword>